<dbReference type="RefSeq" id="XP_033401904.1">
    <property type="nucleotide sequence ID" value="XM_033534978.1"/>
</dbReference>
<evidence type="ECO:0000256" key="1">
    <source>
        <dbReference type="SAM" id="MobiDB-lite"/>
    </source>
</evidence>
<dbReference type="GeneID" id="54292470"/>
<reference evidence="2" key="1">
    <citation type="journal article" date="2020" name="Stud. Mycol.">
        <title>101 Dothideomycetes genomes: a test case for predicting lifestyles and emergence of pathogens.</title>
        <authorList>
            <person name="Haridas S."/>
            <person name="Albert R."/>
            <person name="Binder M."/>
            <person name="Bloem J."/>
            <person name="Labutti K."/>
            <person name="Salamov A."/>
            <person name="Andreopoulos B."/>
            <person name="Baker S."/>
            <person name="Barry K."/>
            <person name="Bills G."/>
            <person name="Bluhm B."/>
            <person name="Cannon C."/>
            <person name="Castanera R."/>
            <person name="Culley D."/>
            <person name="Daum C."/>
            <person name="Ezra D."/>
            <person name="Gonzalez J."/>
            <person name="Henrissat B."/>
            <person name="Kuo A."/>
            <person name="Liang C."/>
            <person name="Lipzen A."/>
            <person name="Lutzoni F."/>
            <person name="Magnuson J."/>
            <person name="Mondo S."/>
            <person name="Nolan M."/>
            <person name="Ohm R."/>
            <person name="Pangilinan J."/>
            <person name="Park H.-J."/>
            <person name="Ramirez L."/>
            <person name="Alfaro M."/>
            <person name="Sun H."/>
            <person name="Tritt A."/>
            <person name="Yoshinaga Y."/>
            <person name="Zwiers L.-H."/>
            <person name="Turgeon B."/>
            <person name="Goodwin S."/>
            <person name="Spatafora J."/>
            <person name="Crous P."/>
            <person name="Grigoriev I."/>
        </authorList>
    </citation>
    <scope>NUCLEOTIDE SEQUENCE</scope>
    <source>
        <strain evidence="2">CBS 121167</strain>
    </source>
</reference>
<feature type="compositionally biased region" description="Polar residues" evidence="1">
    <location>
        <begin position="42"/>
        <end position="58"/>
    </location>
</feature>
<dbReference type="Proteomes" id="UP000799438">
    <property type="component" value="Unassembled WGS sequence"/>
</dbReference>
<proteinExistence type="predicted"/>
<feature type="compositionally biased region" description="Low complexity" evidence="1">
    <location>
        <begin position="59"/>
        <end position="76"/>
    </location>
</feature>
<sequence>MSCARPCLGCGTLCLRVHHHHHDRQAGNQPCKSNLPTRTQQQCSAAGSSVKNSNQPVCQSARPASQPASQPASGSFPSRFSPSLLFTLANRTLTHSRYMYTYLYTYTHILEYTRARSRAAHVAAATGFGFGSDTGASAGGSGVFVLEYVWTCMYT</sequence>
<dbReference type="AlphaFoldDB" id="A0A6A6BSD5"/>
<name>A0A6A6BSD5_9PEZI</name>
<evidence type="ECO:0000313" key="2">
    <source>
        <dbReference type="EMBL" id="KAF2146195.1"/>
    </source>
</evidence>
<organism evidence="2 3">
    <name type="scientific">Aplosporella prunicola CBS 121167</name>
    <dbReference type="NCBI Taxonomy" id="1176127"/>
    <lineage>
        <taxon>Eukaryota</taxon>
        <taxon>Fungi</taxon>
        <taxon>Dikarya</taxon>
        <taxon>Ascomycota</taxon>
        <taxon>Pezizomycotina</taxon>
        <taxon>Dothideomycetes</taxon>
        <taxon>Dothideomycetes incertae sedis</taxon>
        <taxon>Botryosphaeriales</taxon>
        <taxon>Aplosporellaceae</taxon>
        <taxon>Aplosporella</taxon>
    </lineage>
</organism>
<evidence type="ECO:0000313" key="3">
    <source>
        <dbReference type="Proteomes" id="UP000799438"/>
    </source>
</evidence>
<feature type="region of interest" description="Disordered" evidence="1">
    <location>
        <begin position="42"/>
        <end position="76"/>
    </location>
</feature>
<keyword evidence="3" id="KW-1185">Reference proteome</keyword>
<accession>A0A6A6BSD5</accession>
<dbReference type="EMBL" id="ML995476">
    <property type="protein sequence ID" value="KAF2146195.1"/>
    <property type="molecule type" value="Genomic_DNA"/>
</dbReference>
<gene>
    <name evidence="2" type="ORF">K452DRAFT_107284</name>
</gene>
<protein>
    <submittedName>
        <fullName evidence="2">Uncharacterized protein</fullName>
    </submittedName>
</protein>